<accession>A0A9X4MZR1</accession>
<proteinExistence type="predicted"/>
<dbReference type="RefSeq" id="WP_304417536.1">
    <property type="nucleotide sequence ID" value="NZ_JANAIE010000007.1"/>
</dbReference>
<evidence type="ECO:0000256" key="1">
    <source>
        <dbReference type="SAM" id="Phobius"/>
    </source>
</evidence>
<evidence type="ECO:0000313" key="3">
    <source>
        <dbReference type="Proteomes" id="UP001152599"/>
    </source>
</evidence>
<reference evidence="2" key="1">
    <citation type="submission" date="2022-07" db="EMBL/GenBank/DDBJ databases">
        <title>Description and genome-wide analysis of Profundicola chukchiensis gen. nov., sp. nov., marine bacteria isolated from bottom sediments of the Chukchi Sea.</title>
        <authorList>
            <person name="Romanenko L."/>
            <person name="Otstavnykh N."/>
            <person name="Kurilenko V."/>
            <person name="Eremeev V."/>
            <person name="Velansky P."/>
            <person name="Mikhailov V."/>
            <person name="Isaeva M."/>
        </authorList>
    </citation>
    <scope>NUCLEOTIDE SEQUENCE</scope>
    <source>
        <strain evidence="2">KMM 9713</strain>
    </source>
</reference>
<dbReference type="Proteomes" id="UP001152599">
    <property type="component" value="Unassembled WGS sequence"/>
</dbReference>
<gene>
    <name evidence="2" type="ORF">NMK71_06165</name>
</gene>
<feature type="transmembrane region" description="Helical" evidence="1">
    <location>
        <begin position="5"/>
        <end position="22"/>
    </location>
</feature>
<keyword evidence="3" id="KW-1185">Reference proteome</keyword>
<protein>
    <submittedName>
        <fullName evidence="2">Uncharacterized protein</fullName>
    </submittedName>
</protein>
<evidence type="ECO:0000313" key="2">
    <source>
        <dbReference type="EMBL" id="MDG4945992.1"/>
    </source>
</evidence>
<name>A0A9X4MZR1_9FLAO</name>
<dbReference type="AlphaFoldDB" id="A0A9X4MZR1"/>
<organism evidence="2 3">
    <name type="scientific">Profundicola chukchiensis</name>
    <dbReference type="NCBI Taxonomy" id="2961959"/>
    <lineage>
        <taxon>Bacteria</taxon>
        <taxon>Pseudomonadati</taxon>
        <taxon>Bacteroidota</taxon>
        <taxon>Flavobacteriia</taxon>
        <taxon>Flavobacteriales</taxon>
        <taxon>Weeksellaceae</taxon>
        <taxon>Profundicola</taxon>
    </lineage>
</organism>
<sequence length="50" mass="5505">MNIYRIIGLIIAIIGAVIMFTWDSEYDFLLGFLIGGGIALLFSGKPKNLD</sequence>
<keyword evidence="1" id="KW-0472">Membrane</keyword>
<keyword evidence="1" id="KW-0812">Transmembrane</keyword>
<dbReference type="EMBL" id="JANCMU010000002">
    <property type="protein sequence ID" value="MDG4945992.1"/>
    <property type="molecule type" value="Genomic_DNA"/>
</dbReference>
<feature type="transmembrane region" description="Helical" evidence="1">
    <location>
        <begin position="28"/>
        <end position="44"/>
    </location>
</feature>
<keyword evidence="1" id="KW-1133">Transmembrane helix</keyword>
<comment type="caution">
    <text evidence="2">The sequence shown here is derived from an EMBL/GenBank/DDBJ whole genome shotgun (WGS) entry which is preliminary data.</text>
</comment>